<evidence type="ECO:0000256" key="1">
    <source>
        <dbReference type="SAM" id="MobiDB-lite"/>
    </source>
</evidence>
<name>A0AAD4PWD2_9EURO</name>
<keyword evidence="2" id="KW-0812">Transmembrane</keyword>
<dbReference type="AlphaFoldDB" id="A0AAD4PWD2"/>
<feature type="transmembrane region" description="Helical" evidence="2">
    <location>
        <begin position="345"/>
        <end position="364"/>
    </location>
</feature>
<organism evidence="3 4">
    <name type="scientific">Talaromyces proteolyticus</name>
    <dbReference type="NCBI Taxonomy" id="1131652"/>
    <lineage>
        <taxon>Eukaryota</taxon>
        <taxon>Fungi</taxon>
        <taxon>Dikarya</taxon>
        <taxon>Ascomycota</taxon>
        <taxon>Pezizomycotina</taxon>
        <taxon>Eurotiomycetes</taxon>
        <taxon>Eurotiomycetidae</taxon>
        <taxon>Eurotiales</taxon>
        <taxon>Trichocomaceae</taxon>
        <taxon>Talaromyces</taxon>
        <taxon>Talaromyces sect. Bacilispori</taxon>
    </lineage>
</organism>
<sequence length="409" mass="46030">MSGNSKIPYQSASHAAGGLLPIHASRPISFLNPTRQRLAPLRKTRKDQEGHVDSQQQVADDSQPHVEYLWRSRDNRKGRHAVHIRYTPAHLQQRHILPESTAHLRPILQNILRMMTHFPYWDVSYLVATIFTFGSVIWVINSFFVWLPLQDPSTEFPNESFTAGGVTAFIGASVFEIGSVLLLLEAINANQTRCFGWAVETVIKRHESHEDLISTTEVKPEECTHHHSERHSLFRDGLKESTPDFKRSFQWLPSLADLRSHYLHELGFLASLIQMIGATVFWISGFTGLPGILNYMSQGLTDGIFWVPQIAGGTCFILSGLLFTVETQPRWYIPAPKVLGWHIGFWNFIGGIGFTLCGALGLASSSSSGVAYQSSLATFWGSWCFLLGSALQWYESLQKYPVETKKESI</sequence>
<feature type="transmembrane region" description="Helical" evidence="2">
    <location>
        <begin position="370"/>
        <end position="391"/>
    </location>
</feature>
<dbReference type="Proteomes" id="UP001201262">
    <property type="component" value="Unassembled WGS sequence"/>
</dbReference>
<evidence type="ECO:0000313" key="3">
    <source>
        <dbReference type="EMBL" id="KAH8697725.1"/>
    </source>
</evidence>
<reference evidence="3" key="1">
    <citation type="submission" date="2021-12" db="EMBL/GenBank/DDBJ databases">
        <title>Convergent genome expansion in fungi linked to evolution of root-endophyte symbiosis.</title>
        <authorList>
            <consortium name="DOE Joint Genome Institute"/>
            <person name="Ke Y.-H."/>
            <person name="Bonito G."/>
            <person name="Liao H.-L."/>
            <person name="Looney B."/>
            <person name="Rojas-Flechas A."/>
            <person name="Nash J."/>
            <person name="Hameed K."/>
            <person name="Schadt C."/>
            <person name="Martin F."/>
            <person name="Crous P.W."/>
            <person name="Miettinen O."/>
            <person name="Magnuson J.K."/>
            <person name="Labbe J."/>
            <person name="Jacobson D."/>
            <person name="Doktycz M.J."/>
            <person name="Veneault-Fourrey C."/>
            <person name="Kuo A."/>
            <person name="Mondo S."/>
            <person name="Calhoun S."/>
            <person name="Riley R."/>
            <person name="Ohm R."/>
            <person name="LaButti K."/>
            <person name="Andreopoulos B."/>
            <person name="Pangilinan J."/>
            <person name="Nolan M."/>
            <person name="Tritt A."/>
            <person name="Clum A."/>
            <person name="Lipzen A."/>
            <person name="Daum C."/>
            <person name="Barry K."/>
            <person name="Grigoriev I.V."/>
            <person name="Vilgalys R."/>
        </authorList>
    </citation>
    <scope>NUCLEOTIDE SEQUENCE</scope>
    <source>
        <strain evidence="3">PMI_201</strain>
    </source>
</reference>
<comment type="caution">
    <text evidence="3">The sequence shown here is derived from an EMBL/GenBank/DDBJ whole genome shotgun (WGS) entry which is preliminary data.</text>
</comment>
<dbReference type="GeneID" id="70241477"/>
<feature type="transmembrane region" description="Helical" evidence="2">
    <location>
        <begin position="123"/>
        <end position="149"/>
    </location>
</feature>
<evidence type="ECO:0000256" key="2">
    <source>
        <dbReference type="SAM" id="Phobius"/>
    </source>
</evidence>
<accession>A0AAD4PWD2</accession>
<gene>
    <name evidence="3" type="ORF">BGW36DRAFT_295523</name>
</gene>
<feature type="transmembrane region" description="Helical" evidence="2">
    <location>
        <begin position="266"/>
        <end position="284"/>
    </location>
</feature>
<evidence type="ECO:0008006" key="5">
    <source>
        <dbReference type="Google" id="ProtNLM"/>
    </source>
</evidence>
<keyword evidence="2" id="KW-1133">Transmembrane helix</keyword>
<proteinExistence type="predicted"/>
<dbReference type="EMBL" id="JAJTJA010000006">
    <property type="protein sequence ID" value="KAH8697725.1"/>
    <property type="molecule type" value="Genomic_DNA"/>
</dbReference>
<feature type="transmembrane region" description="Helical" evidence="2">
    <location>
        <begin position="304"/>
        <end position="325"/>
    </location>
</feature>
<protein>
    <recommendedName>
        <fullName evidence="5">Integral membrane protein</fullName>
    </recommendedName>
</protein>
<dbReference type="RefSeq" id="XP_046072426.1">
    <property type="nucleotide sequence ID" value="XM_046211190.1"/>
</dbReference>
<feature type="transmembrane region" description="Helical" evidence="2">
    <location>
        <begin position="161"/>
        <end position="184"/>
    </location>
</feature>
<keyword evidence="4" id="KW-1185">Reference proteome</keyword>
<keyword evidence="2" id="KW-0472">Membrane</keyword>
<feature type="region of interest" description="Disordered" evidence="1">
    <location>
        <begin position="42"/>
        <end position="62"/>
    </location>
</feature>
<evidence type="ECO:0000313" key="4">
    <source>
        <dbReference type="Proteomes" id="UP001201262"/>
    </source>
</evidence>